<dbReference type="SMART" id="SM00116">
    <property type="entry name" value="CBS"/>
    <property type="match status" value="2"/>
</dbReference>
<dbReference type="InterPro" id="IPR051257">
    <property type="entry name" value="Diverse_CBS-Domain"/>
</dbReference>
<dbReference type="Pfam" id="PF00571">
    <property type="entry name" value="CBS"/>
    <property type="match status" value="2"/>
</dbReference>
<dbReference type="EMBL" id="FOSQ01000011">
    <property type="protein sequence ID" value="SFK93256.1"/>
    <property type="molecule type" value="Genomic_DNA"/>
</dbReference>
<dbReference type="AlphaFoldDB" id="A0A1I4DMI7"/>
<evidence type="ECO:0000313" key="5">
    <source>
        <dbReference type="Proteomes" id="UP000199473"/>
    </source>
</evidence>
<evidence type="ECO:0000259" key="3">
    <source>
        <dbReference type="PROSITE" id="PS51371"/>
    </source>
</evidence>
<dbReference type="PANTHER" id="PTHR43080:SF2">
    <property type="entry name" value="CBS DOMAIN-CONTAINING PROTEIN"/>
    <property type="match status" value="1"/>
</dbReference>
<dbReference type="PANTHER" id="PTHR43080">
    <property type="entry name" value="CBS DOMAIN-CONTAINING PROTEIN CBSX3, MITOCHONDRIAL"/>
    <property type="match status" value="1"/>
</dbReference>
<sequence>MSIAHVLRHKGNAVITVRPDTPAGDAARLLAGHGIGVLLVRDDGGTILGLLSESDIVRAVAARPRGVAGLDVAALMLRDPLLVGPETSIPVAIDLLAEGIQRHLPVVDDGGVLVGILGLADLVRHRAPADGGARADRPPRSRLH</sequence>
<evidence type="ECO:0000256" key="1">
    <source>
        <dbReference type="ARBA" id="ARBA00023122"/>
    </source>
</evidence>
<feature type="domain" description="CBS" evidence="3">
    <location>
        <begin position="7"/>
        <end position="67"/>
    </location>
</feature>
<evidence type="ECO:0000313" key="4">
    <source>
        <dbReference type="EMBL" id="SFK93256.1"/>
    </source>
</evidence>
<keyword evidence="1 2" id="KW-0129">CBS domain</keyword>
<organism evidence="4 5">
    <name type="scientific">Falsiroseomonas stagni DSM 19981</name>
    <dbReference type="NCBI Taxonomy" id="1123062"/>
    <lineage>
        <taxon>Bacteria</taxon>
        <taxon>Pseudomonadati</taxon>
        <taxon>Pseudomonadota</taxon>
        <taxon>Alphaproteobacteria</taxon>
        <taxon>Acetobacterales</taxon>
        <taxon>Roseomonadaceae</taxon>
        <taxon>Falsiroseomonas</taxon>
    </lineage>
</organism>
<reference evidence="4 5" key="1">
    <citation type="submission" date="2016-10" db="EMBL/GenBank/DDBJ databases">
        <authorList>
            <person name="de Groot N.N."/>
        </authorList>
    </citation>
    <scope>NUCLEOTIDE SEQUENCE [LARGE SCALE GENOMIC DNA]</scope>
    <source>
        <strain evidence="4 5">DSM 19981</strain>
    </source>
</reference>
<dbReference type="Gene3D" id="3.10.580.10">
    <property type="entry name" value="CBS-domain"/>
    <property type="match status" value="1"/>
</dbReference>
<dbReference type="STRING" id="1123062.SAMN02745775_11146"/>
<dbReference type="RefSeq" id="WP_175534096.1">
    <property type="nucleotide sequence ID" value="NZ_FOSQ01000011.1"/>
</dbReference>
<dbReference type="PROSITE" id="PS51371">
    <property type="entry name" value="CBS"/>
    <property type="match status" value="2"/>
</dbReference>
<feature type="domain" description="CBS" evidence="3">
    <location>
        <begin position="76"/>
        <end position="134"/>
    </location>
</feature>
<dbReference type="SUPFAM" id="SSF54631">
    <property type="entry name" value="CBS-domain pair"/>
    <property type="match status" value="1"/>
</dbReference>
<proteinExistence type="predicted"/>
<evidence type="ECO:0000256" key="2">
    <source>
        <dbReference type="PROSITE-ProRule" id="PRU00703"/>
    </source>
</evidence>
<accession>A0A1I4DMI7</accession>
<protein>
    <submittedName>
        <fullName evidence="4">CBS domain-containing protein</fullName>
    </submittedName>
</protein>
<gene>
    <name evidence="4" type="ORF">SAMN02745775_11146</name>
</gene>
<keyword evidence="5" id="KW-1185">Reference proteome</keyword>
<dbReference type="Proteomes" id="UP000199473">
    <property type="component" value="Unassembled WGS sequence"/>
</dbReference>
<dbReference type="InterPro" id="IPR046342">
    <property type="entry name" value="CBS_dom_sf"/>
</dbReference>
<name>A0A1I4DMI7_9PROT</name>
<dbReference type="InterPro" id="IPR000644">
    <property type="entry name" value="CBS_dom"/>
</dbReference>